<dbReference type="Pfam" id="PF03466">
    <property type="entry name" value="LysR_substrate"/>
    <property type="match status" value="1"/>
</dbReference>
<dbReference type="InterPro" id="IPR058163">
    <property type="entry name" value="LysR-type_TF_proteobact-type"/>
</dbReference>
<evidence type="ECO:0000256" key="2">
    <source>
        <dbReference type="ARBA" id="ARBA00023015"/>
    </source>
</evidence>
<dbReference type="Gene3D" id="1.10.10.10">
    <property type="entry name" value="Winged helix-like DNA-binding domain superfamily/Winged helix DNA-binding domain"/>
    <property type="match status" value="1"/>
</dbReference>
<dbReference type="Proteomes" id="UP000825886">
    <property type="component" value="Chromosome"/>
</dbReference>
<protein>
    <submittedName>
        <fullName evidence="6">LysR family transcriptional regulator</fullName>
    </submittedName>
</protein>
<keyword evidence="4" id="KW-0804">Transcription</keyword>
<dbReference type="PRINTS" id="PR00039">
    <property type="entry name" value="HTHLYSR"/>
</dbReference>
<keyword evidence="3" id="KW-0238">DNA-binding</keyword>
<dbReference type="InterPro" id="IPR000847">
    <property type="entry name" value="LysR_HTH_N"/>
</dbReference>
<dbReference type="PANTHER" id="PTHR30537:SF5">
    <property type="entry name" value="HTH-TYPE TRANSCRIPTIONAL ACTIVATOR TTDR-RELATED"/>
    <property type="match status" value="1"/>
</dbReference>
<dbReference type="PROSITE" id="PS50931">
    <property type="entry name" value="HTH_LYSR"/>
    <property type="match status" value="1"/>
</dbReference>
<organism evidence="6 7">
    <name type="scientific">Symbiopectobacterium purcellii</name>
    <dbReference type="NCBI Taxonomy" id="2871826"/>
    <lineage>
        <taxon>Bacteria</taxon>
        <taxon>Pseudomonadati</taxon>
        <taxon>Pseudomonadota</taxon>
        <taxon>Gammaproteobacteria</taxon>
        <taxon>Enterobacterales</taxon>
        <taxon>Enterobacteriaceae</taxon>
    </lineage>
</organism>
<reference evidence="6 7" key="1">
    <citation type="submission" date="2021-08" db="EMBL/GenBank/DDBJ databases">
        <title>Culture and genomic analysis of Symbiopectobacterium purcellii sp. nov. gen. nov., isolated from the leafhopper Empoasca decipiens.</title>
        <authorList>
            <person name="Nadal-Jimenez P."/>
            <person name="Siozios S."/>
            <person name="Halliday N."/>
            <person name="Camara M."/>
            <person name="Hurst G.D.D."/>
        </authorList>
    </citation>
    <scope>NUCLEOTIDE SEQUENCE [LARGE SCALE GENOMIC DNA]</scope>
    <source>
        <strain evidence="6 7">SyEd1</strain>
    </source>
</reference>
<evidence type="ECO:0000313" key="7">
    <source>
        <dbReference type="Proteomes" id="UP000825886"/>
    </source>
</evidence>
<dbReference type="InterPro" id="IPR036390">
    <property type="entry name" value="WH_DNA-bd_sf"/>
</dbReference>
<dbReference type="Gene3D" id="3.40.190.290">
    <property type="match status" value="1"/>
</dbReference>
<dbReference type="InterPro" id="IPR036388">
    <property type="entry name" value="WH-like_DNA-bd_sf"/>
</dbReference>
<feature type="domain" description="HTH lysR-type" evidence="5">
    <location>
        <begin position="1"/>
        <end position="53"/>
    </location>
</feature>
<name>A0ABX9AHN5_9ENTR</name>
<evidence type="ECO:0000259" key="5">
    <source>
        <dbReference type="PROSITE" id="PS50931"/>
    </source>
</evidence>
<dbReference type="SUPFAM" id="SSF46785">
    <property type="entry name" value="Winged helix' DNA-binding domain"/>
    <property type="match status" value="1"/>
</dbReference>
<dbReference type="EMBL" id="CP081864">
    <property type="protein sequence ID" value="QZN94557.1"/>
    <property type="molecule type" value="Genomic_DNA"/>
</dbReference>
<dbReference type="SUPFAM" id="SSF53850">
    <property type="entry name" value="Periplasmic binding protein-like II"/>
    <property type="match status" value="1"/>
</dbReference>
<dbReference type="PANTHER" id="PTHR30537">
    <property type="entry name" value="HTH-TYPE TRANSCRIPTIONAL REGULATOR"/>
    <property type="match status" value="1"/>
</dbReference>
<keyword evidence="2" id="KW-0805">Transcription regulation</keyword>
<gene>
    <name evidence="6" type="ORF">K6K13_14800</name>
</gene>
<evidence type="ECO:0000256" key="1">
    <source>
        <dbReference type="ARBA" id="ARBA00009437"/>
    </source>
</evidence>
<sequence length="300" mass="33242">MQTLTRIIESGSLSAAAQQMGTTQATISRRLQALEQLLNTKLLLRTTHAMKLTDDGERCYQHARSLIAAWEALEDDLKGADAEPTGVLRVRAPHAFGQEQLIAPLTQFLNQYGQLSVEWMLNDKSPDFIADNIDCAIHVGPATDPATVATRLAEVPRIIVASPALLAKTQHAVKDIDALAALPWIAIRQFYHYDVTLSHSETGQSVHFPIVPRLTSDSLYAARQAALSSIGAVIISAWLVEDDIRAGRLIHVLPQWQASPLPVFLLYPYANYYPARLRKFLSLMRDAMPGLVGMRKPEFR</sequence>
<proteinExistence type="inferred from homology"/>
<dbReference type="InterPro" id="IPR005119">
    <property type="entry name" value="LysR_subst-bd"/>
</dbReference>
<keyword evidence="7" id="KW-1185">Reference proteome</keyword>
<evidence type="ECO:0000256" key="4">
    <source>
        <dbReference type="ARBA" id="ARBA00023163"/>
    </source>
</evidence>
<accession>A0ABX9AHN5</accession>
<evidence type="ECO:0000313" key="6">
    <source>
        <dbReference type="EMBL" id="QZN94557.1"/>
    </source>
</evidence>
<dbReference type="Pfam" id="PF00126">
    <property type="entry name" value="HTH_1"/>
    <property type="match status" value="1"/>
</dbReference>
<comment type="similarity">
    <text evidence="1">Belongs to the LysR transcriptional regulatory family.</text>
</comment>
<evidence type="ECO:0000256" key="3">
    <source>
        <dbReference type="ARBA" id="ARBA00023125"/>
    </source>
</evidence>
<dbReference type="CDD" id="cd08422">
    <property type="entry name" value="PBP2_CrgA_like"/>
    <property type="match status" value="1"/>
</dbReference>